<evidence type="ECO:0000256" key="1">
    <source>
        <dbReference type="ARBA" id="ARBA00022729"/>
    </source>
</evidence>
<dbReference type="InterPro" id="IPR036514">
    <property type="entry name" value="SGNH_hydro_sf"/>
</dbReference>
<dbReference type="Pfam" id="PF00657">
    <property type="entry name" value="Lipase_GDSL"/>
    <property type="match status" value="1"/>
</dbReference>
<gene>
    <name evidence="3" type="ORF">FOMPIDRAFT_1054156</name>
</gene>
<evidence type="ECO:0008006" key="5">
    <source>
        <dbReference type="Google" id="ProtNLM"/>
    </source>
</evidence>
<dbReference type="GO" id="GO:0016788">
    <property type="term" value="F:hydrolase activity, acting on ester bonds"/>
    <property type="evidence" value="ECO:0007669"/>
    <property type="project" value="InterPro"/>
</dbReference>
<dbReference type="PANTHER" id="PTHR45642">
    <property type="entry name" value="GDSL ESTERASE/LIPASE EXL3"/>
    <property type="match status" value="1"/>
</dbReference>
<evidence type="ECO:0000313" key="4">
    <source>
        <dbReference type="Proteomes" id="UP000015241"/>
    </source>
</evidence>
<dbReference type="Gene3D" id="3.40.50.1110">
    <property type="entry name" value="SGNH hydrolase"/>
    <property type="match status" value="1"/>
</dbReference>
<evidence type="ECO:0000256" key="2">
    <source>
        <dbReference type="SAM" id="SignalP"/>
    </source>
</evidence>
<dbReference type="PANTHER" id="PTHR45642:SF139">
    <property type="entry name" value="SGNH HYDROLASE-TYPE ESTERASE DOMAIN-CONTAINING PROTEIN"/>
    <property type="match status" value="1"/>
</dbReference>
<dbReference type="STRING" id="743788.S8F9X8"/>
<dbReference type="Proteomes" id="UP000015241">
    <property type="component" value="Unassembled WGS sequence"/>
</dbReference>
<dbReference type="CDD" id="cd01846">
    <property type="entry name" value="fatty_acyltransferase_like"/>
    <property type="match status" value="1"/>
</dbReference>
<dbReference type="HOGENOM" id="CLU_015101_4_3_1"/>
<reference evidence="3 4" key="1">
    <citation type="journal article" date="2012" name="Science">
        <title>The Paleozoic origin of enzymatic lignin decomposition reconstructed from 31 fungal genomes.</title>
        <authorList>
            <person name="Floudas D."/>
            <person name="Binder M."/>
            <person name="Riley R."/>
            <person name="Barry K."/>
            <person name="Blanchette R.A."/>
            <person name="Henrissat B."/>
            <person name="Martinez A.T."/>
            <person name="Otillar R."/>
            <person name="Spatafora J.W."/>
            <person name="Yadav J.S."/>
            <person name="Aerts A."/>
            <person name="Benoit I."/>
            <person name="Boyd A."/>
            <person name="Carlson A."/>
            <person name="Copeland A."/>
            <person name="Coutinho P.M."/>
            <person name="de Vries R.P."/>
            <person name="Ferreira P."/>
            <person name="Findley K."/>
            <person name="Foster B."/>
            <person name="Gaskell J."/>
            <person name="Glotzer D."/>
            <person name="Gorecki P."/>
            <person name="Heitman J."/>
            <person name="Hesse C."/>
            <person name="Hori C."/>
            <person name="Igarashi K."/>
            <person name="Jurgens J.A."/>
            <person name="Kallen N."/>
            <person name="Kersten P."/>
            <person name="Kohler A."/>
            <person name="Kuees U."/>
            <person name="Kumar T.K.A."/>
            <person name="Kuo A."/>
            <person name="LaButti K."/>
            <person name="Larrondo L.F."/>
            <person name="Lindquist E."/>
            <person name="Ling A."/>
            <person name="Lombard V."/>
            <person name="Lucas S."/>
            <person name="Lundell T."/>
            <person name="Martin R."/>
            <person name="McLaughlin D.J."/>
            <person name="Morgenstern I."/>
            <person name="Morin E."/>
            <person name="Murat C."/>
            <person name="Nagy L.G."/>
            <person name="Nolan M."/>
            <person name="Ohm R.A."/>
            <person name="Patyshakuliyeva A."/>
            <person name="Rokas A."/>
            <person name="Ruiz-Duenas F.J."/>
            <person name="Sabat G."/>
            <person name="Salamov A."/>
            <person name="Samejima M."/>
            <person name="Schmutz J."/>
            <person name="Slot J.C."/>
            <person name="St John F."/>
            <person name="Stenlid J."/>
            <person name="Sun H."/>
            <person name="Sun S."/>
            <person name="Syed K."/>
            <person name="Tsang A."/>
            <person name="Wiebenga A."/>
            <person name="Young D."/>
            <person name="Pisabarro A."/>
            <person name="Eastwood D.C."/>
            <person name="Martin F."/>
            <person name="Cullen D."/>
            <person name="Grigoriev I.V."/>
            <person name="Hibbett D.S."/>
        </authorList>
    </citation>
    <scope>NUCLEOTIDE SEQUENCE</scope>
    <source>
        <strain evidence="4">FP-58527</strain>
    </source>
</reference>
<dbReference type="InterPro" id="IPR001087">
    <property type="entry name" value="GDSL"/>
</dbReference>
<feature type="chain" id="PRO_5004563530" description="Carbohydrate esterase family 16 protein" evidence="2">
    <location>
        <begin position="21"/>
        <end position="314"/>
    </location>
</feature>
<dbReference type="EMBL" id="KE504207">
    <property type="protein sequence ID" value="EPS95429.1"/>
    <property type="molecule type" value="Genomic_DNA"/>
</dbReference>
<dbReference type="OrthoDB" id="1600564at2759"/>
<name>S8F9X8_FOMSC</name>
<accession>S8F9X8</accession>
<evidence type="ECO:0000313" key="3">
    <source>
        <dbReference type="EMBL" id="EPS95429.1"/>
    </source>
</evidence>
<dbReference type="AlphaFoldDB" id="S8F9X8"/>
<dbReference type="InParanoid" id="S8F9X8"/>
<sequence>MFALTVPLLLLAASTQSASASAFYWPNVKHVFSFGDSYTDTYARFVNGTLTASQDGKSTSGGKIWVEWLTDTYNVTTVELYNFAYGGAVTDETIVAQSSPSTQSFKDQVNNFLEGYANNSAVPWTADDSLFTVFLGINDVGKSFWWRNETDHETNARVQASYFERLALLRSAGARNFLLLQVPDIGRTPNLLNQSAHTAWGQPNNATLQSLAALDYNAQLVHNVDAFKANSSALGIHVDVSIHPTHHFFDFALDNAEVLGFTNITAGWWTGLSDQDQYSAATYFWWNNFHPTWGVHEILGHSVSTFLSKWSGLY</sequence>
<dbReference type="SUPFAM" id="SSF52266">
    <property type="entry name" value="SGNH hydrolase"/>
    <property type="match status" value="1"/>
</dbReference>
<proteinExistence type="predicted"/>
<organism evidence="3 4">
    <name type="scientific">Fomitopsis schrenkii</name>
    <name type="common">Brown rot fungus</name>
    <dbReference type="NCBI Taxonomy" id="2126942"/>
    <lineage>
        <taxon>Eukaryota</taxon>
        <taxon>Fungi</taxon>
        <taxon>Dikarya</taxon>
        <taxon>Basidiomycota</taxon>
        <taxon>Agaricomycotina</taxon>
        <taxon>Agaricomycetes</taxon>
        <taxon>Polyporales</taxon>
        <taxon>Fomitopsis</taxon>
    </lineage>
</organism>
<protein>
    <recommendedName>
        <fullName evidence="5">Carbohydrate esterase family 16 protein</fullName>
    </recommendedName>
</protein>
<keyword evidence="4" id="KW-1185">Reference proteome</keyword>
<keyword evidence="1 2" id="KW-0732">Signal</keyword>
<feature type="signal peptide" evidence="2">
    <location>
        <begin position="1"/>
        <end position="20"/>
    </location>
</feature>
<dbReference type="InterPro" id="IPR050592">
    <property type="entry name" value="GDSL_lipolytic_enzyme"/>
</dbReference>
<dbReference type="eggNOG" id="ENOG502T5B3">
    <property type="taxonomic scope" value="Eukaryota"/>
</dbReference>